<dbReference type="EC" id="3.4.21.53" evidence="1"/>
<dbReference type="AlphaFoldDB" id="A0A5J5JUK5"/>
<feature type="active site" evidence="1">
    <location>
        <position position="244"/>
    </location>
</feature>
<dbReference type="GO" id="GO:0006508">
    <property type="term" value="P:proteolysis"/>
    <property type="evidence" value="ECO:0007669"/>
    <property type="project" value="UniProtKB-KW"/>
</dbReference>
<dbReference type="Gene3D" id="2.30.42.10">
    <property type="match status" value="1"/>
</dbReference>
<protein>
    <recommendedName>
        <fullName evidence="1">endopeptidase La</fullName>
        <ecNumber evidence="1">3.4.21.53</ecNumber>
    </recommendedName>
</protein>
<evidence type="ECO:0000313" key="4">
    <source>
        <dbReference type="Proteomes" id="UP000327011"/>
    </source>
</evidence>
<dbReference type="Proteomes" id="UP000327011">
    <property type="component" value="Unassembled WGS sequence"/>
</dbReference>
<organism evidence="3 4">
    <name type="scientific">Microbispora cellulosiformans</name>
    <dbReference type="NCBI Taxonomy" id="2614688"/>
    <lineage>
        <taxon>Bacteria</taxon>
        <taxon>Bacillati</taxon>
        <taxon>Actinomycetota</taxon>
        <taxon>Actinomycetes</taxon>
        <taxon>Streptosporangiales</taxon>
        <taxon>Streptosporangiaceae</taxon>
        <taxon>Microbispora</taxon>
    </lineage>
</organism>
<dbReference type="Pfam" id="PF13180">
    <property type="entry name" value="PDZ_2"/>
    <property type="match status" value="1"/>
</dbReference>
<dbReference type="Gene3D" id="3.30.230.10">
    <property type="match status" value="1"/>
</dbReference>
<sequence length="350" mass="35997">MSRRALTLLVAGFLALAFAVIGAMVPVPYVVLSPGPTENTIGDVKGKPVISISGHETYPTQGRLSMVTVAYQGGPGNRLDLVTALRGWLDPTVAVVPEESLFPKTSTPKEVEEQNTQEMTTSQESATAAALNALKIPIERTVKVVSTNKGAPADGKLKPGDEITAVDGTPATALDSVAGAVRKHKPGEQVTFTVKRGDSETQIPVSTIAGKDGTTIVGVTMQPSSGYRFPFKVDISVGDIGGPSAGLMFSLGIYDKLTPGALTGGMSIAGTGTIRADGKVGPIGGIEQKMVGARRAGATVFLTPADNCADAVKAVPEGLRLVRADTLESAVKAIDALRDHSGEVPACPAA</sequence>
<dbReference type="SUPFAM" id="SSF54211">
    <property type="entry name" value="Ribosomal protein S5 domain 2-like"/>
    <property type="match status" value="1"/>
</dbReference>
<dbReference type="InterPro" id="IPR036034">
    <property type="entry name" value="PDZ_sf"/>
</dbReference>
<keyword evidence="1" id="KW-0645">Protease</keyword>
<proteinExistence type="inferred from homology"/>
<evidence type="ECO:0000256" key="1">
    <source>
        <dbReference type="PROSITE-ProRule" id="PRU01122"/>
    </source>
</evidence>
<reference evidence="3 4" key="1">
    <citation type="submission" date="2019-09" db="EMBL/GenBank/DDBJ databases">
        <title>Screening of Novel Bioactive Compounds from Soil-Associated.</title>
        <authorList>
            <person name="Gong X."/>
        </authorList>
    </citation>
    <scope>NUCLEOTIDE SEQUENCE [LARGE SCALE GENOMIC DNA]</scope>
    <source>
        <strain evidence="3 4">Gxj-6</strain>
    </source>
</reference>
<evidence type="ECO:0000313" key="3">
    <source>
        <dbReference type="EMBL" id="KAA9375079.1"/>
    </source>
</evidence>
<feature type="active site" evidence="1">
    <location>
        <position position="289"/>
    </location>
</feature>
<evidence type="ECO:0000259" key="2">
    <source>
        <dbReference type="PROSITE" id="PS51786"/>
    </source>
</evidence>
<gene>
    <name evidence="3" type="ORF">F5972_29450</name>
</gene>
<dbReference type="EMBL" id="VYTZ01000013">
    <property type="protein sequence ID" value="KAA9375079.1"/>
    <property type="molecule type" value="Genomic_DNA"/>
</dbReference>
<comment type="similarity">
    <text evidence="1">Belongs to the peptidase S16 family.</text>
</comment>
<dbReference type="SMART" id="SM00228">
    <property type="entry name" value="PDZ"/>
    <property type="match status" value="1"/>
</dbReference>
<feature type="domain" description="Lon proteolytic" evidence="2">
    <location>
        <begin position="236"/>
        <end position="337"/>
    </location>
</feature>
<keyword evidence="1" id="KW-0378">Hydrolase</keyword>
<accession>A0A5J5JUK5</accession>
<dbReference type="GO" id="GO:0030163">
    <property type="term" value="P:protein catabolic process"/>
    <property type="evidence" value="ECO:0007669"/>
    <property type="project" value="InterPro"/>
</dbReference>
<keyword evidence="1" id="KW-0720">Serine protease</keyword>
<keyword evidence="4" id="KW-1185">Reference proteome</keyword>
<dbReference type="InterPro" id="IPR001478">
    <property type="entry name" value="PDZ"/>
</dbReference>
<comment type="catalytic activity">
    <reaction evidence="1">
        <text>Hydrolysis of proteins in presence of ATP.</text>
        <dbReference type="EC" id="3.4.21.53"/>
    </reaction>
</comment>
<dbReference type="InterPro" id="IPR020568">
    <property type="entry name" value="Ribosomal_Su5_D2-typ_SF"/>
</dbReference>
<dbReference type="GO" id="GO:0004176">
    <property type="term" value="F:ATP-dependent peptidase activity"/>
    <property type="evidence" value="ECO:0007669"/>
    <property type="project" value="UniProtKB-UniRule"/>
</dbReference>
<dbReference type="InterPro" id="IPR014721">
    <property type="entry name" value="Ribsml_uS5_D2-typ_fold_subgr"/>
</dbReference>
<name>A0A5J5JUK5_9ACTN</name>
<dbReference type="RefSeq" id="WP_150938053.1">
    <property type="nucleotide sequence ID" value="NZ_VYTZ01000013.1"/>
</dbReference>
<dbReference type="InterPro" id="IPR027065">
    <property type="entry name" value="Lon_Prtase"/>
</dbReference>
<dbReference type="PROSITE" id="PS51786">
    <property type="entry name" value="LON_PROTEOLYTIC"/>
    <property type="match status" value="1"/>
</dbReference>
<comment type="caution">
    <text evidence="3">The sequence shown here is derived from an EMBL/GenBank/DDBJ whole genome shotgun (WGS) entry which is preliminary data.</text>
</comment>
<dbReference type="InterPro" id="IPR008269">
    <property type="entry name" value="Lon_proteolytic"/>
</dbReference>
<dbReference type="Pfam" id="PF05362">
    <property type="entry name" value="Lon_C"/>
    <property type="match status" value="1"/>
</dbReference>
<dbReference type="GO" id="GO:0004252">
    <property type="term" value="F:serine-type endopeptidase activity"/>
    <property type="evidence" value="ECO:0007669"/>
    <property type="project" value="UniProtKB-UniRule"/>
</dbReference>
<dbReference type="SUPFAM" id="SSF50156">
    <property type="entry name" value="PDZ domain-like"/>
    <property type="match status" value="1"/>
</dbReference>
<dbReference type="GO" id="GO:0005524">
    <property type="term" value="F:ATP binding"/>
    <property type="evidence" value="ECO:0007669"/>
    <property type="project" value="InterPro"/>
</dbReference>
<dbReference type="PANTHER" id="PTHR10046">
    <property type="entry name" value="ATP DEPENDENT LON PROTEASE FAMILY MEMBER"/>
    <property type="match status" value="1"/>
</dbReference>